<proteinExistence type="predicted"/>
<dbReference type="InterPro" id="IPR035892">
    <property type="entry name" value="C2_domain_sf"/>
</dbReference>
<dbReference type="GO" id="GO:0006887">
    <property type="term" value="P:exocytosis"/>
    <property type="evidence" value="ECO:0007669"/>
    <property type="project" value="TreeGrafter"/>
</dbReference>
<dbReference type="EMBL" id="OA882313">
    <property type="protein sequence ID" value="CAD7274659.1"/>
    <property type="molecule type" value="Genomic_DNA"/>
</dbReference>
<dbReference type="GO" id="GO:0017158">
    <property type="term" value="P:regulation of calcium ion-dependent exocytosis"/>
    <property type="evidence" value="ECO:0007669"/>
    <property type="project" value="TreeGrafter"/>
</dbReference>
<dbReference type="InterPro" id="IPR001565">
    <property type="entry name" value="Synaptotagmin"/>
</dbReference>
<dbReference type="OrthoDB" id="67700at2759"/>
<keyword evidence="2" id="KW-0677">Repeat</keyword>
<dbReference type="SUPFAM" id="SSF49562">
    <property type="entry name" value="C2 domain (Calcium/lipid-binding domain, CaLB)"/>
    <property type="match status" value="1"/>
</dbReference>
<organism evidence="5">
    <name type="scientific">Notodromas monacha</name>
    <dbReference type="NCBI Taxonomy" id="399045"/>
    <lineage>
        <taxon>Eukaryota</taxon>
        <taxon>Metazoa</taxon>
        <taxon>Ecdysozoa</taxon>
        <taxon>Arthropoda</taxon>
        <taxon>Crustacea</taxon>
        <taxon>Oligostraca</taxon>
        <taxon>Ostracoda</taxon>
        <taxon>Podocopa</taxon>
        <taxon>Podocopida</taxon>
        <taxon>Cypridocopina</taxon>
        <taxon>Cypridoidea</taxon>
        <taxon>Cyprididae</taxon>
        <taxon>Notodromas</taxon>
    </lineage>
</organism>
<evidence type="ECO:0000259" key="4">
    <source>
        <dbReference type="PROSITE" id="PS50004"/>
    </source>
</evidence>
<dbReference type="InterPro" id="IPR043566">
    <property type="entry name" value="Rabphilin/DOC2/Noc2"/>
</dbReference>
<sequence length="251" mass="27742">MRTLLLKGVLAVNKTHIRQGSSSSDLSDSGGAVGTRVPAHHHRRGSLSSLEATEQAGVLGTSTYLTPASKYASQPYLTQSRHLSRRHVLVVPRPRSLGSLEFSLRYEVNNHGLLVTVYRARNIQSTDSSGLSDPFVTVELVPPLIGSKVSVFRTKTSQRTANPEFHESIAFHNVMETDMSRTFVRFVILDEDRGDALGELKVPLVRLKPNFTQMFNSFLDPPAQLSVSEYFSVRDGNNKDANFGLLPAHKL</sequence>
<feature type="region of interest" description="Disordered" evidence="3">
    <location>
        <begin position="18"/>
        <end position="52"/>
    </location>
</feature>
<dbReference type="GO" id="GO:0016020">
    <property type="term" value="C:membrane"/>
    <property type="evidence" value="ECO:0007669"/>
    <property type="project" value="InterPro"/>
</dbReference>
<feature type="domain" description="C2" evidence="4">
    <location>
        <begin position="96"/>
        <end position="226"/>
    </location>
</feature>
<dbReference type="EMBL" id="CAJPEX010000276">
    <property type="protein sequence ID" value="CAG0914811.1"/>
    <property type="molecule type" value="Genomic_DNA"/>
</dbReference>
<dbReference type="InterPro" id="IPR000008">
    <property type="entry name" value="C2_dom"/>
</dbReference>
<evidence type="ECO:0000313" key="6">
    <source>
        <dbReference type="Proteomes" id="UP000678499"/>
    </source>
</evidence>
<dbReference type="AlphaFoldDB" id="A0A7R9GB86"/>
<dbReference type="SMART" id="SM00239">
    <property type="entry name" value="C2"/>
    <property type="match status" value="1"/>
</dbReference>
<dbReference type="Pfam" id="PF00168">
    <property type="entry name" value="C2"/>
    <property type="match status" value="1"/>
</dbReference>
<accession>A0A7R9GB86</accession>
<dbReference type="PANTHER" id="PTHR45729:SF6">
    <property type="entry name" value="RABPHILIN, ISOFORM A"/>
    <property type="match status" value="1"/>
</dbReference>
<evidence type="ECO:0000256" key="1">
    <source>
        <dbReference type="ARBA" id="ARBA00022723"/>
    </source>
</evidence>
<dbReference type="PANTHER" id="PTHR45729">
    <property type="entry name" value="RABPHILIN, ISOFORM A"/>
    <property type="match status" value="1"/>
</dbReference>
<dbReference type="Proteomes" id="UP000678499">
    <property type="component" value="Unassembled WGS sequence"/>
</dbReference>
<dbReference type="PRINTS" id="PR00399">
    <property type="entry name" value="SYNAPTOTAGMN"/>
</dbReference>
<dbReference type="GO" id="GO:0046872">
    <property type="term" value="F:metal ion binding"/>
    <property type="evidence" value="ECO:0007669"/>
    <property type="project" value="UniProtKB-KW"/>
</dbReference>
<evidence type="ECO:0000313" key="5">
    <source>
        <dbReference type="EMBL" id="CAD7274659.1"/>
    </source>
</evidence>
<reference evidence="5" key="1">
    <citation type="submission" date="2020-11" db="EMBL/GenBank/DDBJ databases">
        <authorList>
            <person name="Tran Van P."/>
        </authorList>
    </citation>
    <scope>NUCLEOTIDE SEQUENCE</scope>
</reference>
<protein>
    <recommendedName>
        <fullName evidence="4">C2 domain-containing protein</fullName>
    </recommendedName>
</protein>
<dbReference type="Gene3D" id="2.60.40.150">
    <property type="entry name" value="C2 domain"/>
    <property type="match status" value="1"/>
</dbReference>
<feature type="compositionally biased region" description="Low complexity" evidence="3">
    <location>
        <begin position="20"/>
        <end position="30"/>
    </location>
</feature>
<gene>
    <name evidence="5" type="ORF">NMOB1V02_LOCUS2483</name>
</gene>
<name>A0A7R9GB86_9CRUS</name>
<dbReference type="PROSITE" id="PS50004">
    <property type="entry name" value="C2"/>
    <property type="match status" value="1"/>
</dbReference>
<dbReference type="GO" id="GO:0061669">
    <property type="term" value="P:spontaneous neurotransmitter secretion"/>
    <property type="evidence" value="ECO:0007669"/>
    <property type="project" value="TreeGrafter"/>
</dbReference>
<evidence type="ECO:0000256" key="3">
    <source>
        <dbReference type="SAM" id="MobiDB-lite"/>
    </source>
</evidence>
<dbReference type="GO" id="GO:0098793">
    <property type="term" value="C:presynapse"/>
    <property type="evidence" value="ECO:0007669"/>
    <property type="project" value="GOC"/>
</dbReference>
<keyword evidence="1" id="KW-0479">Metal-binding</keyword>
<evidence type="ECO:0000256" key="2">
    <source>
        <dbReference type="ARBA" id="ARBA00022737"/>
    </source>
</evidence>
<keyword evidence="6" id="KW-1185">Reference proteome</keyword>